<evidence type="ECO:0000256" key="2">
    <source>
        <dbReference type="ARBA" id="ARBA00022692"/>
    </source>
</evidence>
<keyword evidence="2 6" id="KW-0812">Transmembrane</keyword>
<proteinExistence type="predicted"/>
<dbReference type="AlphaFoldDB" id="A0AAV3P2E4"/>
<dbReference type="InterPro" id="IPR044839">
    <property type="entry name" value="NDR1-like"/>
</dbReference>
<keyword evidence="9" id="KW-1185">Reference proteome</keyword>
<name>A0AAV3P2E4_LITER</name>
<feature type="region of interest" description="Disordered" evidence="5">
    <location>
        <begin position="1"/>
        <end position="52"/>
    </location>
</feature>
<evidence type="ECO:0000256" key="3">
    <source>
        <dbReference type="ARBA" id="ARBA00022989"/>
    </source>
</evidence>
<feature type="domain" description="Late embryogenesis abundant protein LEA-2 subgroup" evidence="7">
    <location>
        <begin position="115"/>
        <end position="216"/>
    </location>
</feature>
<dbReference type="Proteomes" id="UP001454036">
    <property type="component" value="Unassembled WGS sequence"/>
</dbReference>
<keyword evidence="3 6" id="KW-1133">Transmembrane helix</keyword>
<dbReference type="InterPro" id="IPR004864">
    <property type="entry name" value="LEA_2"/>
</dbReference>
<sequence length="254" mass="27864">MAETKFPPPKSAATATVGPNGGATTPFPPNKAQLYNATRPKYHPQPPPRRRRSCCCRCCLWTTFIITTVLLLATLAGVIFYVMFRPQKPNFTISNLHTSQFNITSTTIISKFNLTISTRNPNAKLTYYYDPISVFISSNDVGISNGLFPSFVHGTKNTTFLKTVLSSSGQTVESTTLTALKTEIKNKKSLPLKIQLETKVKAKIGSVKTKKVTIRVICEGVQFTPPAGKSAATVKTSGVKCKVDPRIKILAWTF</sequence>
<evidence type="ECO:0000256" key="4">
    <source>
        <dbReference type="ARBA" id="ARBA00023136"/>
    </source>
</evidence>
<evidence type="ECO:0000259" key="7">
    <source>
        <dbReference type="Pfam" id="PF03168"/>
    </source>
</evidence>
<reference evidence="8 9" key="1">
    <citation type="submission" date="2024-01" db="EMBL/GenBank/DDBJ databases">
        <title>The complete chloroplast genome sequence of Lithospermum erythrorhizon: insights into the phylogenetic relationship among Boraginaceae species and the maternal lineages of purple gromwells.</title>
        <authorList>
            <person name="Okada T."/>
            <person name="Watanabe K."/>
        </authorList>
    </citation>
    <scope>NUCLEOTIDE SEQUENCE [LARGE SCALE GENOMIC DNA]</scope>
</reference>
<feature type="transmembrane region" description="Helical" evidence="6">
    <location>
        <begin position="58"/>
        <end position="84"/>
    </location>
</feature>
<evidence type="ECO:0000256" key="1">
    <source>
        <dbReference type="ARBA" id="ARBA00004167"/>
    </source>
</evidence>
<dbReference type="GO" id="GO:0098542">
    <property type="term" value="P:defense response to other organism"/>
    <property type="evidence" value="ECO:0007669"/>
    <property type="project" value="InterPro"/>
</dbReference>
<dbReference type="GO" id="GO:0005886">
    <property type="term" value="C:plasma membrane"/>
    <property type="evidence" value="ECO:0007669"/>
    <property type="project" value="TreeGrafter"/>
</dbReference>
<evidence type="ECO:0000256" key="6">
    <source>
        <dbReference type="SAM" id="Phobius"/>
    </source>
</evidence>
<comment type="subcellular location">
    <subcellularLocation>
        <location evidence="1">Membrane</location>
        <topology evidence="1">Single-pass membrane protein</topology>
    </subcellularLocation>
</comment>
<keyword evidence="4 6" id="KW-0472">Membrane</keyword>
<gene>
    <name evidence="8" type="ORF">LIER_05445</name>
</gene>
<organism evidence="8 9">
    <name type="scientific">Lithospermum erythrorhizon</name>
    <name type="common">Purple gromwell</name>
    <name type="synonym">Lithospermum officinale var. erythrorhizon</name>
    <dbReference type="NCBI Taxonomy" id="34254"/>
    <lineage>
        <taxon>Eukaryota</taxon>
        <taxon>Viridiplantae</taxon>
        <taxon>Streptophyta</taxon>
        <taxon>Embryophyta</taxon>
        <taxon>Tracheophyta</taxon>
        <taxon>Spermatophyta</taxon>
        <taxon>Magnoliopsida</taxon>
        <taxon>eudicotyledons</taxon>
        <taxon>Gunneridae</taxon>
        <taxon>Pentapetalae</taxon>
        <taxon>asterids</taxon>
        <taxon>lamiids</taxon>
        <taxon>Boraginales</taxon>
        <taxon>Boraginaceae</taxon>
        <taxon>Boraginoideae</taxon>
        <taxon>Lithospermeae</taxon>
        <taxon>Lithospermum</taxon>
    </lineage>
</organism>
<dbReference type="EMBL" id="BAABME010000747">
    <property type="protein sequence ID" value="GAA0145196.1"/>
    <property type="molecule type" value="Genomic_DNA"/>
</dbReference>
<evidence type="ECO:0000313" key="9">
    <source>
        <dbReference type="Proteomes" id="UP001454036"/>
    </source>
</evidence>
<evidence type="ECO:0000313" key="8">
    <source>
        <dbReference type="EMBL" id="GAA0145196.1"/>
    </source>
</evidence>
<feature type="compositionally biased region" description="Pro residues" evidence="5">
    <location>
        <begin position="1"/>
        <end position="10"/>
    </location>
</feature>
<dbReference type="Pfam" id="PF03168">
    <property type="entry name" value="LEA_2"/>
    <property type="match status" value="1"/>
</dbReference>
<dbReference type="PANTHER" id="PTHR31234">
    <property type="entry name" value="LATE EMBRYOGENESIS ABUNDANT (LEA) HYDROXYPROLINE-RICH GLYCOPROTEIN FAMILY"/>
    <property type="match status" value="1"/>
</dbReference>
<protein>
    <recommendedName>
        <fullName evidence="7">Late embryogenesis abundant protein LEA-2 subgroup domain-containing protein</fullName>
    </recommendedName>
</protein>
<dbReference type="PANTHER" id="PTHR31234:SF2">
    <property type="entry name" value="OS05G0199100 PROTEIN"/>
    <property type="match status" value="1"/>
</dbReference>
<accession>A0AAV3P2E4</accession>
<comment type="caution">
    <text evidence="8">The sequence shown here is derived from an EMBL/GenBank/DDBJ whole genome shotgun (WGS) entry which is preliminary data.</text>
</comment>
<evidence type="ECO:0000256" key="5">
    <source>
        <dbReference type="SAM" id="MobiDB-lite"/>
    </source>
</evidence>